<dbReference type="Pfam" id="PF18029">
    <property type="entry name" value="Glyoxalase_6"/>
    <property type="match status" value="1"/>
</dbReference>
<dbReference type="EMBL" id="FWXV01000002">
    <property type="protein sequence ID" value="SMC91246.1"/>
    <property type="molecule type" value="Genomic_DNA"/>
</dbReference>
<protein>
    <recommendedName>
        <fullName evidence="1">Glyoxalase-like domain-containing protein</fullName>
    </recommendedName>
</protein>
<dbReference type="Gene3D" id="3.10.180.10">
    <property type="entry name" value="2,3-Dihydroxybiphenyl 1,2-Dioxygenase, domain 1"/>
    <property type="match status" value="1"/>
</dbReference>
<keyword evidence="3" id="KW-1185">Reference proteome</keyword>
<accession>A0A1W2D290</accession>
<dbReference type="PANTHER" id="PTHR35908">
    <property type="entry name" value="HYPOTHETICAL FUSION PROTEIN"/>
    <property type="match status" value="1"/>
</dbReference>
<dbReference type="AlphaFoldDB" id="A0A1W2D290"/>
<name>A0A1W2D290_KIBAR</name>
<dbReference type="InterPro" id="IPR041581">
    <property type="entry name" value="Glyoxalase_6"/>
</dbReference>
<evidence type="ECO:0000313" key="2">
    <source>
        <dbReference type="EMBL" id="SMC91246.1"/>
    </source>
</evidence>
<dbReference type="PANTHER" id="PTHR35908:SF1">
    <property type="entry name" value="CONSERVED PROTEIN"/>
    <property type="match status" value="1"/>
</dbReference>
<dbReference type="InterPro" id="IPR029068">
    <property type="entry name" value="Glyas_Bleomycin-R_OHBP_Dase"/>
</dbReference>
<sequence length="150" mass="16653">MSVVGSTVAAMAYDFQVTIDCADPHTLADWWAEAIGWDVEPSKEAFIRQMVDEGKASESDTKTHKGVLVWRVGQAILHPESGRRILFQLVPEAKTCKNRVHLDIRVGDERREAEVTRLTALGAKILHRGSQGPFNWVTIADPEGNELCLS</sequence>
<evidence type="ECO:0000259" key="1">
    <source>
        <dbReference type="Pfam" id="PF18029"/>
    </source>
</evidence>
<feature type="domain" description="Glyoxalase-like" evidence="1">
    <location>
        <begin position="16"/>
        <end position="149"/>
    </location>
</feature>
<reference evidence="2 3" key="1">
    <citation type="submission" date="2017-04" db="EMBL/GenBank/DDBJ databases">
        <authorList>
            <person name="Afonso C.L."/>
            <person name="Miller P.J."/>
            <person name="Scott M.A."/>
            <person name="Spackman E."/>
            <person name="Goraichik I."/>
            <person name="Dimitrov K.M."/>
            <person name="Suarez D.L."/>
            <person name="Swayne D.E."/>
        </authorList>
    </citation>
    <scope>NUCLEOTIDE SEQUENCE [LARGE SCALE GENOMIC DNA]</scope>
    <source>
        <strain evidence="2 3">DSM 43828</strain>
    </source>
</reference>
<organism evidence="2 3">
    <name type="scientific">Kibdelosporangium aridum</name>
    <dbReference type="NCBI Taxonomy" id="2030"/>
    <lineage>
        <taxon>Bacteria</taxon>
        <taxon>Bacillati</taxon>
        <taxon>Actinomycetota</taxon>
        <taxon>Actinomycetes</taxon>
        <taxon>Pseudonocardiales</taxon>
        <taxon>Pseudonocardiaceae</taxon>
        <taxon>Kibdelosporangium</taxon>
    </lineage>
</organism>
<dbReference type="Proteomes" id="UP000192674">
    <property type="component" value="Unassembled WGS sequence"/>
</dbReference>
<gene>
    <name evidence="2" type="ORF">SAMN05661093_02739</name>
</gene>
<dbReference type="SUPFAM" id="SSF54593">
    <property type="entry name" value="Glyoxalase/Bleomycin resistance protein/Dihydroxybiphenyl dioxygenase"/>
    <property type="match status" value="1"/>
</dbReference>
<evidence type="ECO:0000313" key="3">
    <source>
        <dbReference type="Proteomes" id="UP000192674"/>
    </source>
</evidence>
<proteinExistence type="predicted"/>